<keyword evidence="5" id="KW-0598">Phosphotransferase system</keyword>
<organism evidence="7 8">
    <name type="scientific">Cellulomonas humilata</name>
    <dbReference type="NCBI Taxonomy" id="144055"/>
    <lineage>
        <taxon>Bacteria</taxon>
        <taxon>Bacillati</taxon>
        <taxon>Actinomycetota</taxon>
        <taxon>Actinomycetes</taxon>
        <taxon>Micrococcales</taxon>
        <taxon>Cellulomonadaceae</taxon>
        <taxon>Cellulomonas</taxon>
    </lineage>
</organism>
<dbReference type="CDD" id="cd00367">
    <property type="entry name" value="PTS-HPr_like"/>
    <property type="match status" value="1"/>
</dbReference>
<dbReference type="PRINTS" id="PR00107">
    <property type="entry name" value="PHOSPHOCPHPR"/>
</dbReference>
<dbReference type="PROSITE" id="PS00369">
    <property type="entry name" value="PTS_HPR_HIS"/>
    <property type="match status" value="1"/>
</dbReference>
<evidence type="ECO:0000313" key="8">
    <source>
        <dbReference type="Proteomes" id="UP000565724"/>
    </source>
</evidence>
<dbReference type="PANTHER" id="PTHR33705:SF2">
    <property type="entry name" value="PHOSPHOCARRIER PROTEIN NPR"/>
    <property type="match status" value="1"/>
</dbReference>
<dbReference type="RefSeq" id="WP_175348058.1">
    <property type="nucleotide sequence ID" value="NZ_JABMCI010000066.1"/>
</dbReference>
<dbReference type="InterPro" id="IPR000032">
    <property type="entry name" value="HPr-like"/>
</dbReference>
<dbReference type="InterPro" id="IPR050399">
    <property type="entry name" value="HPr"/>
</dbReference>
<dbReference type="EMBL" id="JABMCI010000066">
    <property type="protein sequence ID" value="NUU18136.1"/>
    <property type="molecule type" value="Genomic_DNA"/>
</dbReference>
<dbReference type="Proteomes" id="UP000565724">
    <property type="component" value="Unassembled WGS sequence"/>
</dbReference>
<evidence type="ECO:0000256" key="1">
    <source>
        <dbReference type="ARBA" id="ARBA00003681"/>
    </source>
</evidence>
<reference evidence="7 8" key="1">
    <citation type="submission" date="2020-05" db="EMBL/GenBank/DDBJ databases">
        <title>Genome Sequencing of Type Strains.</title>
        <authorList>
            <person name="Lemaire J.F."/>
            <person name="Inderbitzin P."/>
            <person name="Gregorio O.A."/>
            <person name="Collins S.B."/>
            <person name="Wespe N."/>
            <person name="Knight-Connoni V."/>
        </authorList>
    </citation>
    <scope>NUCLEOTIDE SEQUENCE [LARGE SCALE GENOMIC DNA]</scope>
    <source>
        <strain evidence="7 8">ATCC 25174</strain>
    </source>
</reference>
<dbReference type="GO" id="GO:0009401">
    <property type="term" value="P:phosphoenolpyruvate-dependent sugar phosphotransferase system"/>
    <property type="evidence" value="ECO:0007669"/>
    <property type="project" value="UniProtKB-KW"/>
</dbReference>
<keyword evidence="8" id="KW-1185">Reference proteome</keyword>
<evidence type="ECO:0000256" key="4">
    <source>
        <dbReference type="ARBA" id="ARBA00022490"/>
    </source>
</evidence>
<name>A0A7Y6A1R4_9CELL</name>
<feature type="domain" description="HPr" evidence="6">
    <location>
        <begin position="1"/>
        <end position="89"/>
    </location>
</feature>
<protein>
    <recommendedName>
        <fullName evidence="3">Phosphocarrier protein HPr</fullName>
    </recommendedName>
</protein>
<dbReference type="InterPro" id="IPR035895">
    <property type="entry name" value="HPr-like_sf"/>
</dbReference>
<comment type="subcellular location">
    <subcellularLocation>
        <location evidence="2">Cytoplasm</location>
    </subcellularLocation>
</comment>
<evidence type="ECO:0000256" key="3">
    <source>
        <dbReference type="ARBA" id="ARBA00020422"/>
    </source>
</evidence>
<accession>A0A7Y6A1R4</accession>
<evidence type="ECO:0000256" key="2">
    <source>
        <dbReference type="ARBA" id="ARBA00004496"/>
    </source>
</evidence>
<dbReference type="Gene3D" id="3.30.1340.10">
    <property type="entry name" value="HPr-like"/>
    <property type="match status" value="1"/>
</dbReference>
<dbReference type="GO" id="GO:0005737">
    <property type="term" value="C:cytoplasm"/>
    <property type="evidence" value="ECO:0007669"/>
    <property type="project" value="UniProtKB-SubCell"/>
</dbReference>
<dbReference type="InterPro" id="IPR001020">
    <property type="entry name" value="PTS_HPr_His_P_site"/>
</dbReference>
<dbReference type="AlphaFoldDB" id="A0A7Y6A1R4"/>
<dbReference type="SUPFAM" id="SSF55594">
    <property type="entry name" value="HPr-like"/>
    <property type="match status" value="1"/>
</dbReference>
<dbReference type="NCBIfam" id="TIGR01003">
    <property type="entry name" value="PTS_HPr_family"/>
    <property type="match status" value="1"/>
</dbReference>
<evidence type="ECO:0000256" key="5">
    <source>
        <dbReference type="ARBA" id="ARBA00022683"/>
    </source>
</evidence>
<dbReference type="PANTHER" id="PTHR33705">
    <property type="entry name" value="PHOSPHOCARRIER PROTEIN HPR"/>
    <property type="match status" value="1"/>
</dbReference>
<comment type="function">
    <text evidence="1">General (non sugar-specific) component of the phosphoenolpyruvate-dependent sugar phosphotransferase system (sugar PTS). This major carbohydrate active-transport system catalyzes the phosphorylation of incoming sugar substrates concomitantly with their translocation across the cell membrane. The phosphoryl group from phosphoenolpyruvate (PEP) is transferred to the phosphoryl carrier protein HPr by enzyme I. Phospho-HPr then transfers it to the PTS EIIA domain.</text>
</comment>
<keyword evidence="4" id="KW-0963">Cytoplasm</keyword>
<dbReference type="PROSITE" id="PS51350">
    <property type="entry name" value="PTS_HPR_DOM"/>
    <property type="match status" value="1"/>
</dbReference>
<proteinExistence type="predicted"/>
<gene>
    <name evidence="7" type="ORF">HP550_12840</name>
</gene>
<dbReference type="Pfam" id="PF00381">
    <property type="entry name" value="PTS-HPr"/>
    <property type="match status" value="1"/>
</dbReference>
<sequence>MTERTVAIASAQGLHARPASLFAQAAGAAGIPVTIAKTGGSPVNAASMLMVMTLSAAHGEEVVLTADGPQADDVLDSLVGLLATDLDAEV</sequence>
<evidence type="ECO:0000259" key="6">
    <source>
        <dbReference type="PROSITE" id="PS51350"/>
    </source>
</evidence>
<comment type="caution">
    <text evidence="7">The sequence shown here is derived from an EMBL/GenBank/DDBJ whole genome shotgun (WGS) entry which is preliminary data.</text>
</comment>
<evidence type="ECO:0000313" key="7">
    <source>
        <dbReference type="EMBL" id="NUU18136.1"/>
    </source>
</evidence>